<dbReference type="AlphaFoldDB" id="W1XI66"/>
<dbReference type="EMBL" id="AZMM01016267">
    <property type="protein sequence ID" value="ETJ29190.1"/>
    <property type="molecule type" value="Genomic_DNA"/>
</dbReference>
<gene>
    <name evidence="1" type="ORF">Q604_UNBC16267G0001</name>
</gene>
<sequence>NAKNLFKSYEDRNNFINQLASELDSFFSSNLSKTIYKTVTLENEIVLCLINFKFENNSHLIYELKRFSEKFYQKFSNSFLV</sequence>
<feature type="non-terminal residue" evidence="1">
    <location>
        <position position="81"/>
    </location>
</feature>
<protein>
    <submittedName>
        <fullName evidence="1">Two-component response regulator</fullName>
    </submittedName>
</protein>
<reference evidence="1" key="1">
    <citation type="submission" date="2013-12" db="EMBL/GenBank/DDBJ databases">
        <title>A Varibaculum cambriense genome reconstructed from a premature infant gut community with otherwise low bacterial novelty that shifts toward anaerobic metabolism during the third week of life.</title>
        <authorList>
            <person name="Brown C.T."/>
            <person name="Sharon I."/>
            <person name="Thomas B.C."/>
            <person name="Castelle C.J."/>
            <person name="Morowitz M.J."/>
            <person name="Banfield J.F."/>
        </authorList>
    </citation>
    <scope>NUCLEOTIDE SEQUENCE</scope>
</reference>
<proteinExistence type="predicted"/>
<comment type="caution">
    <text evidence="1">The sequence shown here is derived from an EMBL/GenBank/DDBJ whole genome shotgun (WGS) entry which is preliminary data.</text>
</comment>
<organism evidence="1">
    <name type="scientific">human gut metagenome</name>
    <dbReference type="NCBI Taxonomy" id="408170"/>
    <lineage>
        <taxon>unclassified sequences</taxon>
        <taxon>metagenomes</taxon>
        <taxon>organismal metagenomes</taxon>
    </lineage>
</organism>
<name>W1XI66_9ZZZZ</name>
<accession>W1XI66</accession>
<feature type="non-terminal residue" evidence="1">
    <location>
        <position position="1"/>
    </location>
</feature>
<evidence type="ECO:0000313" key="1">
    <source>
        <dbReference type="EMBL" id="ETJ29190.1"/>
    </source>
</evidence>